<dbReference type="GO" id="GO:0042110">
    <property type="term" value="P:T cell activation"/>
    <property type="evidence" value="ECO:0000318"/>
    <property type="project" value="GO_Central"/>
</dbReference>
<name>K7EEY3_ORNAN</name>
<feature type="domain" description="Ig-like" evidence="6">
    <location>
        <begin position="172"/>
        <end position="250"/>
    </location>
</feature>
<evidence type="ECO:0000256" key="2">
    <source>
        <dbReference type="ARBA" id="ARBA00022729"/>
    </source>
</evidence>
<dbReference type="InterPro" id="IPR036179">
    <property type="entry name" value="Ig-like_dom_sf"/>
</dbReference>
<evidence type="ECO:0000256" key="4">
    <source>
        <dbReference type="ARBA" id="ARBA00023180"/>
    </source>
</evidence>
<protein>
    <recommendedName>
        <fullName evidence="6">Ig-like domain-containing protein</fullName>
    </recommendedName>
</protein>
<dbReference type="GO" id="GO:0006955">
    <property type="term" value="P:immune response"/>
    <property type="evidence" value="ECO:0000318"/>
    <property type="project" value="GO_Central"/>
</dbReference>
<feature type="transmembrane region" description="Helical" evidence="5">
    <location>
        <begin position="270"/>
        <end position="292"/>
    </location>
</feature>
<dbReference type="SUPFAM" id="SSF48726">
    <property type="entry name" value="Immunoglobulin"/>
    <property type="match status" value="2"/>
</dbReference>
<dbReference type="PANTHER" id="PTHR12080">
    <property type="entry name" value="SIGNALING LYMPHOCYTIC ACTIVATION MOLECULE"/>
    <property type="match status" value="1"/>
</dbReference>
<dbReference type="Gene3D" id="2.60.40.10">
    <property type="entry name" value="Immunoglobulins"/>
    <property type="match status" value="2"/>
</dbReference>
<dbReference type="GO" id="GO:0009897">
    <property type="term" value="C:external side of plasma membrane"/>
    <property type="evidence" value="ECO:0000318"/>
    <property type="project" value="GO_Central"/>
</dbReference>
<organism evidence="7 8">
    <name type="scientific">Ornithorhynchus anatinus</name>
    <name type="common">Duckbill platypus</name>
    <dbReference type="NCBI Taxonomy" id="9258"/>
    <lineage>
        <taxon>Eukaryota</taxon>
        <taxon>Metazoa</taxon>
        <taxon>Chordata</taxon>
        <taxon>Craniata</taxon>
        <taxon>Vertebrata</taxon>
        <taxon>Euteleostomi</taxon>
        <taxon>Mammalia</taxon>
        <taxon>Monotremata</taxon>
        <taxon>Ornithorhynchidae</taxon>
        <taxon>Ornithorhynchus</taxon>
    </lineage>
</organism>
<dbReference type="PROSITE" id="PS50835">
    <property type="entry name" value="IG_LIKE"/>
    <property type="match status" value="2"/>
</dbReference>
<dbReference type="InterPro" id="IPR015631">
    <property type="entry name" value="CD2/SLAM_rcpt"/>
</dbReference>
<keyword evidence="5" id="KW-0812">Transmembrane</keyword>
<dbReference type="HOGENOM" id="CLU_069386_3_0_1"/>
<reference evidence="7 8" key="1">
    <citation type="journal article" date="2008" name="Nature">
        <title>Genome analysis of the platypus reveals unique signatures of evolution.</title>
        <authorList>
            <person name="Warren W.C."/>
            <person name="Hillier L.W."/>
            <person name="Marshall Graves J.A."/>
            <person name="Birney E."/>
            <person name="Ponting C.P."/>
            <person name="Grutzner F."/>
            <person name="Belov K."/>
            <person name="Miller W."/>
            <person name="Clarke L."/>
            <person name="Chinwalla A.T."/>
            <person name="Yang S.P."/>
            <person name="Heger A."/>
            <person name="Locke D.P."/>
            <person name="Miethke P."/>
            <person name="Waters P.D."/>
            <person name="Veyrunes F."/>
            <person name="Fulton L."/>
            <person name="Fulton B."/>
            <person name="Graves T."/>
            <person name="Wallis J."/>
            <person name="Puente X.S."/>
            <person name="Lopez-Otin C."/>
            <person name="Ordonez G.R."/>
            <person name="Eichler E.E."/>
            <person name="Chen L."/>
            <person name="Cheng Z."/>
            <person name="Deakin J.E."/>
            <person name="Alsop A."/>
            <person name="Thompson K."/>
            <person name="Kirby P."/>
            <person name="Papenfuss A.T."/>
            <person name="Wakefield M.J."/>
            <person name="Olender T."/>
            <person name="Lancet D."/>
            <person name="Huttley G.A."/>
            <person name="Smit A.F."/>
            <person name="Pask A."/>
            <person name="Temple-Smith P."/>
            <person name="Batzer M.A."/>
            <person name="Walker J.A."/>
            <person name="Konkel M.K."/>
            <person name="Harris R.S."/>
            <person name="Whittington C.M."/>
            <person name="Wong E.S."/>
            <person name="Gemmell N.J."/>
            <person name="Buschiazzo E."/>
            <person name="Vargas Jentzsch I.M."/>
            <person name="Merkel A."/>
            <person name="Schmitz J."/>
            <person name="Zemann A."/>
            <person name="Churakov G."/>
            <person name="Kriegs J.O."/>
            <person name="Brosius J."/>
            <person name="Murchison E.P."/>
            <person name="Sachidanandam R."/>
            <person name="Smith C."/>
            <person name="Hannon G.J."/>
            <person name="Tsend-Ayush E."/>
            <person name="McMillan D."/>
            <person name="Attenborough R."/>
            <person name="Rens W."/>
            <person name="Ferguson-Smith M."/>
            <person name="Lefevre C.M."/>
            <person name="Sharp J.A."/>
            <person name="Nicholas K.R."/>
            <person name="Ray D.A."/>
            <person name="Kube M."/>
            <person name="Reinhardt R."/>
            <person name="Pringle T.H."/>
            <person name="Taylor J."/>
            <person name="Jones R.C."/>
            <person name="Nixon B."/>
            <person name="Dacheux J.L."/>
            <person name="Niwa H."/>
            <person name="Sekita Y."/>
            <person name="Huang X."/>
            <person name="Stark A."/>
            <person name="Kheradpour P."/>
            <person name="Kellis M."/>
            <person name="Flicek P."/>
            <person name="Chen Y."/>
            <person name="Webber C."/>
            <person name="Hardison R."/>
            <person name="Nelson J."/>
            <person name="Hallsworth-Pepin K."/>
            <person name="Delehaunty K."/>
            <person name="Markovic C."/>
            <person name="Minx P."/>
            <person name="Feng Y."/>
            <person name="Kremitzki C."/>
            <person name="Mitreva M."/>
            <person name="Glasscock J."/>
            <person name="Wylie T."/>
            <person name="Wohldmann P."/>
            <person name="Thiru P."/>
            <person name="Nhan M.N."/>
            <person name="Pohl C.S."/>
            <person name="Smith S.M."/>
            <person name="Hou S."/>
            <person name="Nefedov M."/>
            <person name="de Jong P.J."/>
            <person name="Renfree M.B."/>
            <person name="Mardis E.R."/>
            <person name="Wilson R.K."/>
        </authorList>
    </citation>
    <scope>NUCLEOTIDE SEQUENCE [LARGE SCALE GENOMIC DNA]</scope>
    <source>
        <strain evidence="7 8">Glennie</strain>
    </source>
</reference>
<dbReference type="Bgee" id="ENSOANG00000031496">
    <property type="expression patterns" value="Expressed in ovary and 4 other cell types or tissues"/>
</dbReference>
<keyword evidence="4" id="KW-0325">Glycoprotein</keyword>
<reference evidence="7" key="2">
    <citation type="submission" date="2025-08" db="UniProtKB">
        <authorList>
            <consortium name="Ensembl"/>
        </authorList>
    </citation>
    <scope>IDENTIFICATION</scope>
    <source>
        <strain evidence="7">Glennie</strain>
    </source>
</reference>
<feature type="domain" description="Ig-like" evidence="6">
    <location>
        <begin position="50"/>
        <end position="162"/>
    </location>
</feature>
<keyword evidence="3 5" id="KW-0472">Membrane</keyword>
<dbReference type="PANTHER" id="PTHR12080:SF18">
    <property type="entry name" value="SLAM FAMILY MEMBER 9"/>
    <property type="match status" value="1"/>
</dbReference>
<dbReference type="GeneTree" id="ENSGT01030000234540"/>
<dbReference type="STRING" id="9258.ENSOANP00000032090"/>
<accession>K7EEY3</accession>
<dbReference type="InterPro" id="IPR013783">
    <property type="entry name" value="Ig-like_fold"/>
</dbReference>
<dbReference type="Proteomes" id="UP000002279">
    <property type="component" value="Chromosome X5"/>
</dbReference>
<evidence type="ECO:0000256" key="1">
    <source>
        <dbReference type="ARBA" id="ARBA00004370"/>
    </source>
</evidence>
<evidence type="ECO:0000259" key="6">
    <source>
        <dbReference type="PROSITE" id="PS50835"/>
    </source>
</evidence>
<dbReference type="AlphaFoldDB" id="K7EEY3"/>
<comment type="subcellular location">
    <subcellularLocation>
        <location evidence="1">Membrane</location>
    </subcellularLocation>
</comment>
<keyword evidence="2" id="KW-0732">Signal</keyword>
<dbReference type="OMA" id="QSQGHLC"/>
<dbReference type="FunCoup" id="K7EEY3">
    <property type="interactions" value="23"/>
</dbReference>
<evidence type="ECO:0000313" key="8">
    <source>
        <dbReference type="Proteomes" id="UP000002279"/>
    </source>
</evidence>
<keyword evidence="8" id="KW-1185">Reference proteome</keyword>
<evidence type="ECO:0000313" key="7">
    <source>
        <dbReference type="Ensembl" id="ENSOANP00000032090.2"/>
    </source>
</evidence>
<reference evidence="7" key="3">
    <citation type="submission" date="2025-09" db="UniProtKB">
        <authorList>
            <consortium name="Ensembl"/>
        </authorList>
    </citation>
    <scope>IDENTIFICATION</scope>
    <source>
        <strain evidence="7">Glennie</strain>
    </source>
</reference>
<proteinExistence type="predicted"/>
<keyword evidence="5" id="KW-1133">Transmembrane helix</keyword>
<evidence type="ECO:0000256" key="5">
    <source>
        <dbReference type="SAM" id="Phobius"/>
    </source>
</evidence>
<dbReference type="InParanoid" id="K7EEY3"/>
<evidence type="ECO:0000256" key="3">
    <source>
        <dbReference type="ARBA" id="ARBA00023136"/>
    </source>
</evidence>
<dbReference type="eggNOG" id="ENOG502SB7W">
    <property type="taxonomic scope" value="Eukaryota"/>
</dbReference>
<dbReference type="Ensembl" id="ENSOANT00000041339.2">
    <property type="protein sequence ID" value="ENSOANP00000032090.2"/>
    <property type="gene ID" value="ENSOANG00000031496.2"/>
</dbReference>
<dbReference type="InterPro" id="IPR007110">
    <property type="entry name" value="Ig-like_dom"/>
</dbReference>
<sequence>MLRSGKRSSGTWEGLTNQSSHLFPIRPTSLPHRKGERDRGVMIPLLLWLPALLHLQPSAAALQELNSIIGGSVTFPLNIPDGWPVKSIIWTSNGAIATVIPGALRDPPNIIASTQQYSERLSVSRDYSLTISHLRLEDAGPYRADVNTANTTGTTTTTSQFSLRFYDQLMEPLVMVNSSVSVNGTCIITLTCSVARGGDNVTFSWTPSVREKTVSPNGSVINIFHSSKDPPPNYTCTVTNPVSHSSHTVFANQIFCADTVKELNTGQTTVTVVVTVLVVVGVAVFIGIGFTVNWRQIRTRQGAEAETVEGNTLYAQVQHSHAQREPPHKETTIYSTVQPAKKVESPSLTPLTYEKIM</sequence>